<evidence type="ECO:0000313" key="2">
    <source>
        <dbReference type="EMBL" id="EJT78593.1"/>
    </source>
</evidence>
<reference evidence="2" key="2">
    <citation type="submission" date="2010-07" db="EMBL/GenBank/DDBJ databases">
        <authorList>
            <consortium name="The Broad Institute Genome Sequencing Platform"/>
            <consortium name="Broad Institute Genome Sequencing Center for Infectious Disease"/>
            <person name="Ma L.-J."/>
            <person name="Dead R."/>
            <person name="Young S."/>
            <person name="Zeng Q."/>
            <person name="Koehrsen M."/>
            <person name="Alvarado L."/>
            <person name="Berlin A."/>
            <person name="Chapman S.B."/>
            <person name="Chen Z."/>
            <person name="Freedman E."/>
            <person name="Gellesch M."/>
            <person name="Goldberg J."/>
            <person name="Griggs A."/>
            <person name="Gujja S."/>
            <person name="Heilman E.R."/>
            <person name="Heiman D."/>
            <person name="Hepburn T."/>
            <person name="Howarth C."/>
            <person name="Jen D."/>
            <person name="Larson L."/>
            <person name="Mehta T."/>
            <person name="Neiman D."/>
            <person name="Pearson M."/>
            <person name="Roberts A."/>
            <person name="Saif S."/>
            <person name="Shea T."/>
            <person name="Shenoy N."/>
            <person name="Sisk P."/>
            <person name="Stolte C."/>
            <person name="Sykes S."/>
            <person name="Walk T."/>
            <person name="White J."/>
            <person name="Yandava C."/>
            <person name="Haas B."/>
            <person name="Nusbaum C."/>
            <person name="Birren B."/>
        </authorList>
    </citation>
    <scope>NUCLEOTIDE SEQUENCE</scope>
    <source>
        <strain evidence="2">R3-111a-1</strain>
    </source>
</reference>
<dbReference type="EnsemblFungi" id="EJT78593">
    <property type="protein sequence ID" value="EJT78593"/>
    <property type="gene ID" value="GGTG_03692"/>
</dbReference>
<name>J3NQY7_GAET3</name>
<dbReference type="VEuPathDB" id="FungiDB:GGTG_03692"/>
<dbReference type="GeneID" id="20344150"/>
<evidence type="ECO:0000256" key="1">
    <source>
        <dbReference type="SAM" id="MobiDB-lite"/>
    </source>
</evidence>
<gene>
    <name evidence="3" type="primary">20344150</name>
    <name evidence="2" type="ORF">GGTG_03692</name>
</gene>
<evidence type="ECO:0000313" key="4">
    <source>
        <dbReference type="Proteomes" id="UP000006039"/>
    </source>
</evidence>
<organism evidence="2">
    <name type="scientific">Gaeumannomyces tritici (strain R3-111a-1)</name>
    <name type="common">Wheat and barley take-all root rot fungus</name>
    <name type="synonym">Gaeumannomyces graminis var. tritici</name>
    <dbReference type="NCBI Taxonomy" id="644352"/>
    <lineage>
        <taxon>Eukaryota</taxon>
        <taxon>Fungi</taxon>
        <taxon>Dikarya</taxon>
        <taxon>Ascomycota</taxon>
        <taxon>Pezizomycotina</taxon>
        <taxon>Sordariomycetes</taxon>
        <taxon>Sordariomycetidae</taxon>
        <taxon>Magnaporthales</taxon>
        <taxon>Magnaporthaceae</taxon>
        <taxon>Gaeumannomyces</taxon>
    </lineage>
</organism>
<reference evidence="4" key="1">
    <citation type="submission" date="2010-07" db="EMBL/GenBank/DDBJ databases">
        <title>The genome sequence of Gaeumannomyces graminis var. tritici strain R3-111a-1.</title>
        <authorList>
            <consortium name="The Broad Institute Genome Sequencing Platform"/>
            <person name="Ma L.-J."/>
            <person name="Dead R."/>
            <person name="Young S."/>
            <person name="Zeng Q."/>
            <person name="Koehrsen M."/>
            <person name="Alvarado L."/>
            <person name="Berlin A."/>
            <person name="Chapman S.B."/>
            <person name="Chen Z."/>
            <person name="Freedman E."/>
            <person name="Gellesch M."/>
            <person name="Goldberg J."/>
            <person name="Griggs A."/>
            <person name="Gujja S."/>
            <person name="Heilman E.R."/>
            <person name="Heiman D."/>
            <person name="Hepburn T."/>
            <person name="Howarth C."/>
            <person name="Jen D."/>
            <person name="Larson L."/>
            <person name="Mehta T."/>
            <person name="Neiman D."/>
            <person name="Pearson M."/>
            <person name="Roberts A."/>
            <person name="Saif S."/>
            <person name="Shea T."/>
            <person name="Shenoy N."/>
            <person name="Sisk P."/>
            <person name="Stolte C."/>
            <person name="Sykes S."/>
            <person name="Walk T."/>
            <person name="White J."/>
            <person name="Yandava C."/>
            <person name="Haas B."/>
            <person name="Nusbaum C."/>
            <person name="Birren B."/>
        </authorList>
    </citation>
    <scope>NUCLEOTIDE SEQUENCE [LARGE SCALE GENOMIC DNA]</scope>
    <source>
        <strain evidence="4">R3-111a-1</strain>
    </source>
</reference>
<proteinExistence type="predicted"/>
<reference evidence="3" key="4">
    <citation type="journal article" date="2015" name="G3 (Bethesda)">
        <title>Genome sequences of three phytopathogenic species of the Magnaporthaceae family of fungi.</title>
        <authorList>
            <person name="Okagaki L.H."/>
            <person name="Nunes C.C."/>
            <person name="Sailsbery J."/>
            <person name="Clay B."/>
            <person name="Brown D."/>
            <person name="John T."/>
            <person name="Oh Y."/>
            <person name="Young N."/>
            <person name="Fitzgerald M."/>
            <person name="Haas B.J."/>
            <person name="Zeng Q."/>
            <person name="Young S."/>
            <person name="Adiconis X."/>
            <person name="Fan L."/>
            <person name="Levin J.Z."/>
            <person name="Mitchell T.K."/>
            <person name="Okubara P.A."/>
            <person name="Farman M.L."/>
            <person name="Kohn L.M."/>
            <person name="Birren B."/>
            <person name="Ma L.-J."/>
            <person name="Dean R.A."/>
        </authorList>
    </citation>
    <scope>NUCLEOTIDE SEQUENCE</scope>
    <source>
        <strain evidence="3">R3-111a-1</strain>
    </source>
</reference>
<feature type="region of interest" description="Disordered" evidence="1">
    <location>
        <begin position="91"/>
        <end position="124"/>
    </location>
</feature>
<dbReference type="HOGENOM" id="CLU_1496287_0_0_1"/>
<reference evidence="2" key="3">
    <citation type="submission" date="2010-09" db="EMBL/GenBank/DDBJ databases">
        <title>Annotation of Gaeumannomyces graminis var. tritici R3-111a-1.</title>
        <authorList>
            <consortium name="The Broad Institute Genome Sequencing Platform"/>
            <person name="Ma L.-J."/>
            <person name="Dead R."/>
            <person name="Young S.K."/>
            <person name="Zeng Q."/>
            <person name="Gargeya S."/>
            <person name="Fitzgerald M."/>
            <person name="Haas B."/>
            <person name="Abouelleil A."/>
            <person name="Alvarado L."/>
            <person name="Arachchi H.M."/>
            <person name="Berlin A."/>
            <person name="Brown A."/>
            <person name="Chapman S.B."/>
            <person name="Chen Z."/>
            <person name="Dunbar C."/>
            <person name="Freedman E."/>
            <person name="Gearin G."/>
            <person name="Gellesch M."/>
            <person name="Goldberg J."/>
            <person name="Griggs A."/>
            <person name="Gujja S."/>
            <person name="Heiman D."/>
            <person name="Howarth C."/>
            <person name="Larson L."/>
            <person name="Lui A."/>
            <person name="MacDonald P.J.P."/>
            <person name="Mehta T."/>
            <person name="Montmayeur A."/>
            <person name="Murphy C."/>
            <person name="Neiman D."/>
            <person name="Pearson M."/>
            <person name="Priest M."/>
            <person name="Roberts A."/>
            <person name="Saif S."/>
            <person name="Shea T."/>
            <person name="Shenoy N."/>
            <person name="Sisk P."/>
            <person name="Stolte C."/>
            <person name="Sykes S."/>
            <person name="Yandava C."/>
            <person name="Wortman J."/>
            <person name="Nusbaum C."/>
            <person name="Birren B."/>
        </authorList>
    </citation>
    <scope>NUCLEOTIDE SEQUENCE</scope>
    <source>
        <strain evidence="2">R3-111a-1</strain>
    </source>
</reference>
<reference evidence="3" key="5">
    <citation type="submission" date="2018-04" db="UniProtKB">
        <authorList>
            <consortium name="EnsemblFungi"/>
        </authorList>
    </citation>
    <scope>IDENTIFICATION</scope>
    <source>
        <strain evidence="3">R3-111a-1</strain>
    </source>
</reference>
<feature type="compositionally biased region" description="Polar residues" evidence="1">
    <location>
        <begin position="93"/>
        <end position="104"/>
    </location>
</feature>
<dbReference type="RefSeq" id="XP_009219738.1">
    <property type="nucleotide sequence ID" value="XM_009221474.1"/>
</dbReference>
<protein>
    <submittedName>
        <fullName evidence="2 3">Uncharacterized protein</fullName>
    </submittedName>
</protein>
<accession>J3NQY7</accession>
<dbReference type="AlphaFoldDB" id="J3NQY7"/>
<dbReference type="Proteomes" id="UP000006039">
    <property type="component" value="Unassembled WGS sequence"/>
</dbReference>
<dbReference type="EMBL" id="GL385396">
    <property type="protein sequence ID" value="EJT78593.1"/>
    <property type="molecule type" value="Genomic_DNA"/>
</dbReference>
<keyword evidence="4" id="KW-1185">Reference proteome</keyword>
<sequence>MMGQGGGIWVAFGGHHPNAPRHYGLRWGGQGPGRKALGARLSDSAIPAVCIRRQAPLHASKATAQDQTLQLSWLPQRYFARLGPIPSNPLILTDQTGPQANPQPGTDADKQKGVGKGPRGRKAARLLVCKEPDRNLIVRALTAEETTPRERGGKGASERERNTPRCARLEIPQPRMPLAH</sequence>
<evidence type="ECO:0000313" key="3">
    <source>
        <dbReference type="EnsemblFungi" id="EJT78593"/>
    </source>
</evidence>
<feature type="compositionally biased region" description="Basic and acidic residues" evidence="1">
    <location>
        <begin position="146"/>
        <end position="163"/>
    </location>
</feature>
<feature type="region of interest" description="Disordered" evidence="1">
    <location>
        <begin position="137"/>
        <end position="180"/>
    </location>
</feature>